<comment type="subcellular location">
    <subcellularLocation>
        <location evidence="1">Cell membrane</location>
        <topology evidence="1">Multi-pass membrane protein</topology>
    </subcellularLocation>
</comment>
<feature type="transmembrane region" description="Helical" evidence="7">
    <location>
        <begin position="309"/>
        <end position="327"/>
    </location>
</feature>
<dbReference type="RefSeq" id="WP_380837761.1">
    <property type="nucleotide sequence ID" value="NZ_JBHMCR010000019.1"/>
</dbReference>
<gene>
    <name evidence="9" type="ORF">ACFFTU_29390</name>
</gene>
<organism evidence="9 10">
    <name type="scientific">Streptomyces cremeus</name>
    <dbReference type="NCBI Taxonomy" id="66881"/>
    <lineage>
        <taxon>Bacteria</taxon>
        <taxon>Bacillati</taxon>
        <taxon>Actinomycetota</taxon>
        <taxon>Actinomycetes</taxon>
        <taxon>Kitasatosporales</taxon>
        <taxon>Streptomycetaceae</taxon>
        <taxon>Streptomyces</taxon>
    </lineage>
</organism>
<evidence type="ECO:0000256" key="1">
    <source>
        <dbReference type="ARBA" id="ARBA00004651"/>
    </source>
</evidence>
<name>A0ABV5PLG3_STRCM</name>
<dbReference type="PANTHER" id="PTHR23513:SF6">
    <property type="entry name" value="MAJOR FACILITATOR SUPERFAMILY ASSOCIATED DOMAIN-CONTAINING PROTEIN"/>
    <property type="match status" value="1"/>
</dbReference>
<dbReference type="Proteomes" id="UP001589718">
    <property type="component" value="Unassembled WGS sequence"/>
</dbReference>
<proteinExistence type="predicted"/>
<dbReference type="InterPro" id="IPR020846">
    <property type="entry name" value="MFS_dom"/>
</dbReference>
<feature type="transmembrane region" description="Helical" evidence="7">
    <location>
        <begin position="195"/>
        <end position="215"/>
    </location>
</feature>
<evidence type="ECO:0000256" key="3">
    <source>
        <dbReference type="ARBA" id="ARBA00022692"/>
    </source>
</evidence>
<feature type="transmembrane region" description="Helical" evidence="7">
    <location>
        <begin position="68"/>
        <end position="92"/>
    </location>
</feature>
<feature type="region of interest" description="Disordered" evidence="6">
    <location>
        <begin position="1"/>
        <end position="25"/>
    </location>
</feature>
<keyword evidence="2" id="KW-1003">Cell membrane</keyword>
<dbReference type="InterPro" id="IPR036259">
    <property type="entry name" value="MFS_trans_sf"/>
</dbReference>
<feature type="transmembrane region" description="Helical" evidence="7">
    <location>
        <begin position="99"/>
        <end position="119"/>
    </location>
</feature>
<dbReference type="Gene3D" id="1.20.1250.20">
    <property type="entry name" value="MFS general substrate transporter like domains"/>
    <property type="match status" value="1"/>
</dbReference>
<evidence type="ECO:0000256" key="2">
    <source>
        <dbReference type="ARBA" id="ARBA00022475"/>
    </source>
</evidence>
<comment type="caution">
    <text evidence="9">The sequence shown here is derived from an EMBL/GenBank/DDBJ whole genome shotgun (WGS) entry which is preliminary data.</text>
</comment>
<feature type="transmembrane region" description="Helical" evidence="7">
    <location>
        <begin position="279"/>
        <end position="297"/>
    </location>
</feature>
<evidence type="ECO:0000256" key="4">
    <source>
        <dbReference type="ARBA" id="ARBA00022989"/>
    </source>
</evidence>
<dbReference type="InterPro" id="IPR011701">
    <property type="entry name" value="MFS"/>
</dbReference>
<dbReference type="SUPFAM" id="SSF103473">
    <property type="entry name" value="MFS general substrate transporter"/>
    <property type="match status" value="1"/>
</dbReference>
<evidence type="ECO:0000256" key="7">
    <source>
        <dbReference type="SAM" id="Phobius"/>
    </source>
</evidence>
<feature type="transmembrane region" description="Helical" evidence="7">
    <location>
        <begin position="125"/>
        <end position="142"/>
    </location>
</feature>
<evidence type="ECO:0000259" key="8">
    <source>
        <dbReference type="PROSITE" id="PS50850"/>
    </source>
</evidence>
<evidence type="ECO:0000313" key="9">
    <source>
        <dbReference type="EMBL" id="MFB9524065.1"/>
    </source>
</evidence>
<reference evidence="9 10" key="1">
    <citation type="submission" date="2024-09" db="EMBL/GenBank/DDBJ databases">
        <authorList>
            <person name="Sun Q."/>
            <person name="Mori K."/>
        </authorList>
    </citation>
    <scope>NUCLEOTIDE SEQUENCE [LARGE SCALE GENOMIC DNA]</scope>
    <source>
        <strain evidence="9 10">JCM 4362</strain>
    </source>
</reference>
<sequence>MSPTAPSPGPHTSKGADSDTSSGPARRRPRFGLGFWAVCGGMFLANLASGISSVAFPWLATSVTDSALLISATAVLLELPWLLASLPAGVLIDRANHRWTLGLSHLFRALVAGGIALVLSAGPAPLALIYVAAFLIGSVTVLNENTSQVVVPALVPSSLLERANGLLVMTDTVGGLFLGPWIGGLLLGASLMLPFVFEGGLFALAAALMIFVVLAPRTGERPRRTLRSEMAEGLRYFWSHSQLRTLGIFLGLLNLSSAVALSTQVLFAQTVLGLDATRFGLLFLAGGIGAMLGAGLTSVLERSWGARRILLISLAGNALTSLTIGLASNALVVAFAIASGGMLSTVWNVLTVSYRQRIVPPEMLGRVNSIYRLLAWGPLPVGSLLGGLLVTLSAHLSTREIGLRTPLIVAALIAGVLTVLAFARLREGIWSSDYRAGKEG</sequence>
<keyword evidence="4 7" id="KW-1133">Transmembrane helix</keyword>
<feature type="transmembrane region" description="Helical" evidence="7">
    <location>
        <begin position="163"/>
        <end position="183"/>
    </location>
</feature>
<dbReference type="CDD" id="cd06173">
    <property type="entry name" value="MFS_MefA_like"/>
    <property type="match status" value="1"/>
</dbReference>
<dbReference type="EMBL" id="JBHMCR010000019">
    <property type="protein sequence ID" value="MFB9524065.1"/>
    <property type="molecule type" value="Genomic_DNA"/>
</dbReference>
<feature type="transmembrane region" description="Helical" evidence="7">
    <location>
        <begin position="373"/>
        <end position="395"/>
    </location>
</feature>
<feature type="domain" description="Major facilitator superfamily (MFS) profile" evidence="8">
    <location>
        <begin position="34"/>
        <end position="429"/>
    </location>
</feature>
<keyword evidence="5 7" id="KW-0472">Membrane</keyword>
<dbReference type="PANTHER" id="PTHR23513">
    <property type="entry name" value="INTEGRAL MEMBRANE EFFLUX PROTEIN-RELATED"/>
    <property type="match status" value="1"/>
</dbReference>
<dbReference type="PROSITE" id="PS50850">
    <property type="entry name" value="MFS"/>
    <property type="match status" value="1"/>
</dbReference>
<keyword evidence="3 7" id="KW-0812">Transmembrane</keyword>
<feature type="transmembrane region" description="Helical" evidence="7">
    <location>
        <begin position="407"/>
        <end position="425"/>
    </location>
</feature>
<feature type="transmembrane region" description="Helical" evidence="7">
    <location>
        <begin position="33"/>
        <end position="56"/>
    </location>
</feature>
<accession>A0ABV5PLG3</accession>
<protein>
    <submittedName>
        <fullName evidence="9">MFS transporter</fullName>
    </submittedName>
</protein>
<evidence type="ECO:0000256" key="6">
    <source>
        <dbReference type="SAM" id="MobiDB-lite"/>
    </source>
</evidence>
<feature type="transmembrane region" description="Helical" evidence="7">
    <location>
        <begin position="245"/>
        <end position="267"/>
    </location>
</feature>
<evidence type="ECO:0000256" key="5">
    <source>
        <dbReference type="ARBA" id="ARBA00023136"/>
    </source>
</evidence>
<feature type="transmembrane region" description="Helical" evidence="7">
    <location>
        <begin position="333"/>
        <end position="352"/>
    </location>
</feature>
<keyword evidence="10" id="KW-1185">Reference proteome</keyword>
<dbReference type="Pfam" id="PF07690">
    <property type="entry name" value="MFS_1"/>
    <property type="match status" value="1"/>
</dbReference>
<evidence type="ECO:0000313" key="10">
    <source>
        <dbReference type="Proteomes" id="UP001589718"/>
    </source>
</evidence>